<dbReference type="SMART" id="SM00283">
    <property type="entry name" value="MA"/>
    <property type="match status" value="1"/>
</dbReference>
<name>A0A1G8QL24_9BACL</name>
<comment type="similarity">
    <text evidence="7">Belongs to the methyl-accepting chemotaxis (MCP) protein family.</text>
</comment>
<dbReference type="Pfam" id="PF00015">
    <property type="entry name" value="MCPsignal"/>
    <property type="match status" value="1"/>
</dbReference>
<evidence type="ECO:0000256" key="8">
    <source>
        <dbReference type="PROSITE-ProRule" id="PRU00284"/>
    </source>
</evidence>
<dbReference type="Pfam" id="PF00672">
    <property type="entry name" value="HAMP"/>
    <property type="match status" value="1"/>
</dbReference>
<organism evidence="12 13">
    <name type="scientific">Paenibacillus typhae</name>
    <dbReference type="NCBI Taxonomy" id="1174501"/>
    <lineage>
        <taxon>Bacteria</taxon>
        <taxon>Bacillati</taxon>
        <taxon>Bacillota</taxon>
        <taxon>Bacilli</taxon>
        <taxon>Bacillales</taxon>
        <taxon>Paenibacillaceae</taxon>
        <taxon>Paenibacillus</taxon>
    </lineage>
</organism>
<keyword evidence="2" id="KW-1003">Cell membrane</keyword>
<evidence type="ECO:0000256" key="6">
    <source>
        <dbReference type="ARBA" id="ARBA00023224"/>
    </source>
</evidence>
<evidence type="ECO:0000256" key="7">
    <source>
        <dbReference type="ARBA" id="ARBA00029447"/>
    </source>
</evidence>
<dbReference type="CDD" id="cd06225">
    <property type="entry name" value="HAMP"/>
    <property type="match status" value="1"/>
</dbReference>
<keyword evidence="4 9" id="KW-1133">Transmembrane helix</keyword>
<evidence type="ECO:0000259" key="11">
    <source>
        <dbReference type="PROSITE" id="PS50885"/>
    </source>
</evidence>
<dbReference type="PROSITE" id="PS50111">
    <property type="entry name" value="CHEMOTAXIS_TRANSDUC_2"/>
    <property type="match status" value="1"/>
</dbReference>
<evidence type="ECO:0000256" key="4">
    <source>
        <dbReference type="ARBA" id="ARBA00022989"/>
    </source>
</evidence>
<gene>
    <name evidence="12" type="ORF">SAMN05216192_11157</name>
</gene>
<keyword evidence="13" id="KW-1185">Reference proteome</keyword>
<keyword evidence="3 9" id="KW-0812">Transmembrane</keyword>
<dbReference type="PRINTS" id="PR00260">
    <property type="entry name" value="CHEMTRNSDUCR"/>
</dbReference>
<keyword evidence="6 8" id="KW-0807">Transducer</keyword>
<dbReference type="Pfam" id="PF17202">
    <property type="entry name" value="sCache_3_3"/>
    <property type="match status" value="1"/>
</dbReference>
<evidence type="ECO:0000256" key="5">
    <source>
        <dbReference type="ARBA" id="ARBA00023136"/>
    </source>
</evidence>
<dbReference type="GO" id="GO:0007165">
    <property type="term" value="P:signal transduction"/>
    <property type="evidence" value="ECO:0007669"/>
    <property type="project" value="UniProtKB-KW"/>
</dbReference>
<dbReference type="Proteomes" id="UP000199050">
    <property type="component" value="Unassembled WGS sequence"/>
</dbReference>
<dbReference type="STRING" id="1174501.SAMN05216192_11157"/>
<dbReference type="InterPro" id="IPR004090">
    <property type="entry name" value="Chemotax_Me-accpt_rcpt"/>
</dbReference>
<feature type="transmembrane region" description="Helical" evidence="9">
    <location>
        <begin position="180"/>
        <end position="198"/>
    </location>
</feature>
<evidence type="ECO:0000313" key="12">
    <source>
        <dbReference type="EMBL" id="SDJ05407.1"/>
    </source>
</evidence>
<dbReference type="CDD" id="cd11386">
    <property type="entry name" value="MCP_signal"/>
    <property type="match status" value="1"/>
</dbReference>
<dbReference type="PROSITE" id="PS50885">
    <property type="entry name" value="HAMP"/>
    <property type="match status" value="1"/>
</dbReference>
<evidence type="ECO:0000256" key="9">
    <source>
        <dbReference type="SAM" id="Phobius"/>
    </source>
</evidence>
<dbReference type="GO" id="GO:0006935">
    <property type="term" value="P:chemotaxis"/>
    <property type="evidence" value="ECO:0007669"/>
    <property type="project" value="InterPro"/>
</dbReference>
<evidence type="ECO:0000256" key="2">
    <source>
        <dbReference type="ARBA" id="ARBA00022475"/>
    </source>
</evidence>
<dbReference type="Gene3D" id="1.10.287.950">
    <property type="entry name" value="Methyl-accepting chemotaxis protein"/>
    <property type="match status" value="1"/>
</dbReference>
<dbReference type="InterPro" id="IPR004089">
    <property type="entry name" value="MCPsignal_dom"/>
</dbReference>
<feature type="domain" description="HAMP" evidence="11">
    <location>
        <begin position="200"/>
        <end position="253"/>
    </location>
</feature>
<dbReference type="Gene3D" id="6.10.340.10">
    <property type="match status" value="1"/>
</dbReference>
<feature type="transmembrane region" description="Helical" evidence="9">
    <location>
        <begin position="7"/>
        <end position="28"/>
    </location>
</feature>
<dbReference type="GO" id="GO:0004888">
    <property type="term" value="F:transmembrane signaling receptor activity"/>
    <property type="evidence" value="ECO:0007669"/>
    <property type="project" value="InterPro"/>
</dbReference>
<dbReference type="GO" id="GO:0005886">
    <property type="term" value="C:plasma membrane"/>
    <property type="evidence" value="ECO:0007669"/>
    <property type="project" value="UniProtKB-SubCell"/>
</dbReference>
<dbReference type="OrthoDB" id="9814363at2"/>
<dbReference type="InterPro" id="IPR003660">
    <property type="entry name" value="HAMP_dom"/>
</dbReference>
<evidence type="ECO:0000256" key="1">
    <source>
        <dbReference type="ARBA" id="ARBA00004651"/>
    </source>
</evidence>
<evidence type="ECO:0000313" key="13">
    <source>
        <dbReference type="Proteomes" id="UP000199050"/>
    </source>
</evidence>
<dbReference type="PANTHER" id="PTHR32089:SF112">
    <property type="entry name" value="LYSOZYME-LIKE PROTEIN-RELATED"/>
    <property type="match status" value="1"/>
</dbReference>
<reference evidence="13" key="1">
    <citation type="submission" date="2016-10" db="EMBL/GenBank/DDBJ databases">
        <authorList>
            <person name="Varghese N."/>
            <person name="Submissions S."/>
        </authorList>
    </citation>
    <scope>NUCLEOTIDE SEQUENCE [LARGE SCALE GENOMIC DNA]</scope>
    <source>
        <strain evidence="13">CGMCC 1.11012</strain>
    </source>
</reference>
<sequence>MKLSSKLILYISLFIFILIVSFSTYAIANMNAQVTHLAEQKMVSNTKLATALLDVKFPGEWTLKDGKLFKGEVSIEGNHDVALFVGALTGDDIVIFKGEKGVAASSKGSHNMNITEIILESNVKSIVLGGKSYVGEAHDGTEMAVYEPIRSSDGTVIGAFHISMGKEMYNQAISRFKVKMIVFTMIGLLIALILTALFTRKLTAPLRQVTIMAERVANGDLSITDIPVTSKDELGILSRAFNLMTHNLHTLVSKAQQAADEVHKVSGVVQMHINGVGDSSLEIDRTLQSILQGASNQVEGMNQSMEAVEHIQISIQEIVQRSSQVASASENMVVHADQGNDWLLSIISVINHLNASITHVASKIQQLSDSSGSIGNIATVITDLSSQTHLLSLNASIEAARAGEAGRGFSVVADEVKKLAEQSENSAQEIRILIEKVQHITSEAAEGMNTSLAQLTAGNQHLISAGKSFEQIIISSQHVASQNQNVYQATRQMSTDSHYISDSVADVTTIAEHTSSRIQGVVQTSDMQSQMVNQISGALEDMSQSVDQLLKSIRIFKL</sequence>
<comment type="subcellular location">
    <subcellularLocation>
        <location evidence="1">Cell membrane</location>
        <topology evidence="1">Multi-pass membrane protein</topology>
    </subcellularLocation>
</comment>
<dbReference type="SMART" id="SM00304">
    <property type="entry name" value="HAMP"/>
    <property type="match status" value="1"/>
</dbReference>
<dbReference type="InterPro" id="IPR033463">
    <property type="entry name" value="sCache_3"/>
</dbReference>
<evidence type="ECO:0000256" key="3">
    <source>
        <dbReference type="ARBA" id="ARBA00022692"/>
    </source>
</evidence>
<accession>A0A1G8QL24</accession>
<dbReference type="AlphaFoldDB" id="A0A1G8QL24"/>
<dbReference type="RefSeq" id="WP_090714429.1">
    <property type="nucleotide sequence ID" value="NZ_CBCSKY010000009.1"/>
</dbReference>
<proteinExistence type="inferred from homology"/>
<dbReference type="SUPFAM" id="SSF58104">
    <property type="entry name" value="Methyl-accepting chemotaxis protein (MCP) signaling domain"/>
    <property type="match status" value="1"/>
</dbReference>
<dbReference type="EMBL" id="FNDX01000011">
    <property type="protein sequence ID" value="SDJ05407.1"/>
    <property type="molecule type" value="Genomic_DNA"/>
</dbReference>
<protein>
    <submittedName>
        <fullName evidence="12">Methyl-accepting chemotaxis protein</fullName>
    </submittedName>
</protein>
<feature type="domain" description="Methyl-accepting transducer" evidence="10">
    <location>
        <begin position="272"/>
        <end position="508"/>
    </location>
</feature>
<keyword evidence="5 9" id="KW-0472">Membrane</keyword>
<evidence type="ECO:0000259" key="10">
    <source>
        <dbReference type="PROSITE" id="PS50111"/>
    </source>
</evidence>
<dbReference type="PANTHER" id="PTHR32089">
    <property type="entry name" value="METHYL-ACCEPTING CHEMOTAXIS PROTEIN MCPB"/>
    <property type="match status" value="1"/>
</dbReference>